<protein>
    <recommendedName>
        <fullName evidence="4">Hemin uptake protein HemP</fullName>
    </recommendedName>
</protein>
<dbReference type="Proteomes" id="UP000189462">
    <property type="component" value="Unassembled WGS sequence"/>
</dbReference>
<evidence type="ECO:0008006" key="4">
    <source>
        <dbReference type="Google" id="ProtNLM"/>
    </source>
</evidence>
<feature type="region of interest" description="Disordered" evidence="1">
    <location>
        <begin position="1"/>
        <end position="26"/>
    </location>
</feature>
<dbReference type="Pfam" id="PF10636">
    <property type="entry name" value="hemP"/>
    <property type="match status" value="1"/>
</dbReference>
<dbReference type="EMBL" id="MVBK01000133">
    <property type="protein sequence ID" value="OOG21234.1"/>
    <property type="molecule type" value="Genomic_DNA"/>
</dbReference>
<dbReference type="RefSeq" id="WP_077280236.1">
    <property type="nucleotide sequence ID" value="NZ_MVBK01000133.1"/>
</dbReference>
<dbReference type="STRING" id="108003.B1C78_16470"/>
<reference evidence="2 3" key="1">
    <citation type="submission" date="2017-02" db="EMBL/GenBank/DDBJ databases">
        <title>Genomic diversity within the haloalkaliphilic genus Thioalkalivibrio.</title>
        <authorList>
            <person name="Ahn A.-C."/>
            <person name="Meier-Kolthoff J."/>
            <person name="Overmars L."/>
            <person name="Richter M."/>
            <person name="Woyke T."/>
            <person name="Sorokin D.Y."/>
            <person name="Muyzer G."/>
        </authorList>
    </citation>
    <scope>NUCLEOTIDE SEQUENCE [LARGE SCALE GENOMIC DNA]</scope>
    <source>
        <strain evidence="2 3">ALJD</strain>
    </source>
</reference>
<accession>A0A1V3N849</accession>
<evidence type="ECO:0000313" key="3">
    <source>
        <dbReference type="Proteomes" id="UP000189462"/>
    </source>
</evidence>
<keyword evidence="3" id="KW-1185">Reference proteome</keyword>
<gene>
    <name evidence="2" type="ORF">B1C78_16470</name>
</gene>
<dbReference type="AlphaFoldDB" id="A0A1V3N849"/>
<dbReference type="OrthoDB" id="7870498at2"/>
<name>A0A1V3N849_9GAMM</name>
<dbReference type="InterPro" id="IPR019600">
    <property type="entry name" value="Hemin_uptake_protein_HemP"/>
</dbReference>
<comment type="caution">
    <text evidence="2">The sequence shown here is derived from an EMBL/GenBank/DDBJ whole genome shotgun (WGS) entry which is preliminary data.</text>
</comment>
<proteinExistence type="predicted"/>
<organism evidence="2 3">
    <name type="scientific">Thioalkalivibrio denitrificans</name>
    <dbReference type="NCBI Taxonomy" id="108003"/>
    <lineage>
        <taxon>Bacteria</taxon>
        <taxon>Pseudomonadati</taxon>
        <taxon>Pseudomonadota</taxon>
        <taxon>Gammaproteobacteria</taxon>
        <taxon>Chromatiales</taxon>
        <taxon>Ectothiorhodospiraceae</taxon>
        <taxon>Thioalkalivibrio</taxon>
    </lineage>
</organism>
<evidence type="ECO:0000256" key="1">
    <source>
        <dbReference type="SAM" id="MobiDB-lite"/>
    </source>
</evidence>
<evidence type="ECO:0000313" key="2">
    <source>
        <dbReference type="EMBL" id="OOG21234.1"/>
    </source>
</evidence>
<sequence>MNKPSSDGPGTAREAPDAAVSPRSPEVLSSHVLLGRHRQVLIEHQGERYVLRITRHGKLILTK</sequence>
<dbReference type="Gene3D" id="2.10.70.10">
    <property type="entry name" value="Complement Module, domain 1"/>
    <property type="match status" value="1"/>
</dbReference>